<organism evidence="3">
    <name type="scientific">Caulobacter sp. (strain K31)</name>
    <dbReference type="NCBI Taxonomy" id="366602"/>
    <lineage>
        <taxon>Bacteria</taxon>
        <taxon>Pseudomonadati</taxon>
        <taxon>Pseudomonadota</taxon>
        <taxon>Alphaproteobacteria</taxon>
        <taxon>Caulobacterales</taxon>
        <taxon>Caulobacteraceae</taxon>
        <taxon>Caulobacter</taxon>
    </lineage>
</organism>
<dbReference type="GO" id="GO:0006465">
    <property type="term" value="P:signal peptide processing"/>
    <property type="evidence" value="ECO:0007669"/>
    <property type="project" value="InterPro"/>
</dbReference>
<reference evidence="3" key="1">
    <citation type="submission" date="2008-01" db="EMBL/GenBank/DDBJ databases">
        <title>Complete sequence of plasmid1 pCAUL01 of Caulobacter sp. K31.</title>
        <authorList>
            <consortium name="US DOE Joint Genome Institute"/>
            <person name="Copeland A."/>
            <person name="Lucas S."/>
            <person name="Lapidus A."/>
            <person name="Barry K."/>
            <person name="Glavina del Rio T."/>
            <person name="Dalin E."/>
            <person name="Tice H."/>
            <person name="Pitluck S."/>
            <person name="Bruce D."/>
            <person name="Goodwin L."/>
            <person name="Thompson L.S."/>
            <person name="Brettin T."/>
            <person name="Detter J.C."/>
            <person name="Han C."/>
            <person name="Schmutz J."/>
            <person name="Larimer F."/>
            <person name="Land M."/>
            <person name="Hauser L."/>
            <person name="Kyrpides N."/>
            <person name="Kim E."/>
            <person name="Stephens C."/>
            <person name="Richardson P."/>
        </authorList>
    </citation>
    <scope>NUCLEOTIDE SEQUENCE [LARGE SCALE GENOMIC DNA]</scope>
    <source>
        <strain evidence="3">K31</strain>
        <plasmid evidence="3">pCAUL01</plasmid>
    </source>
</reference>
<dbReference type="InterPro" id="IPR036286">
    <property type="entry name" value="LexA/Signal_pep-like_sf"/>
</dbReference>
<geneLocation type="plasmid" evidence="3">
    <name>pCAUL01</name>
</geneLocation>
<accession>B0T9B2</accession>
<dbReference type="SUPFAM" id="SSF51306">
    <property type="entry name" value="LexA/Signal peptidase"/>
    <property type="match status" value="1"/>
</dbReference>
<dbReference type="InterPro" id="IPR019533">
    <property type="entry name" value="Peptidase_S26"/>
</dbReference>
<evidence type="ECO:0000256" key="1">
    <source>
        <dbReference type="SAM" id="SignalP"/>
    </source>
</evidence>
<evidence type="ECO:0000259" key="2">
    <source>
        <dbReference type="Pfam" id="PF10502"/>
    </source>
</evidence>
<proteinExistence type="predicted"/>
<feature type="chain" id="PRO_5002756075" evidence="1">
    <location>
        <begin position="21"/>
        <end position="176"/>
    </location>
</feature>
<dbReference type="HOGENOM" id="CLU_104604_0_0_5"/>
<dbReference type="GO" id="GO:0004252">
    <property type="term" value="F:serine-type endopeptidase activity"/>
    <property type="evidence" value="ECO:0007669"/>
    <property type="project" value="InterPro"/>
</dbReference>
<dbReference type="KEGG" id="cak:Caul_5167"/>
<dbReference type="Gene3D" id="2.10.109.10">
    <property type="entry name" value="Umud Fragment, subunit A"/>
    <property type="match status" value="1"/>
</dbReference>
<feature type="domain" description="Peptidase S26" evidence="2">
    <location>
        <begin position="10"/>
        <end position="160"/>
    </location>
</feature>
<dbReference type="AlphaFoldDB" id="B0T9B2"/>
<evidence type="ECO:0000313" key="3">
    <source>
        <dbReference type="EMBL" id="ABZ74287.1"/>
    </source>
</evidence>
<dbReference type="Pfam" id="PF10502">
    <property type="entry name" value="Peptidase_S26"/>
    <property type="match status" value="1"/>
</dbReference>
<keyword evidence="1" id="KW-0732">Signal</keyword>
<dbReference type="MEROPS" id="S26.014"/>
<dbReference type="EMBL" id="CP000928">
    <property type="protein sequence ID" value="ABZ74287.1"/>
    <property type="molecule type" value="Genomic_DNA"/>
</dbReference>
<keyword evidence="3" id="KW-0614">Plasmid</keyword>
<name>B0T9B2_CAUSK</name>
<gene>
    <name evidence="3" type="ordered locus">Caul_5167</name>
</gene>
<dbReference type="OrthoDB" id="5360818at2"/>
<protein>
    <submittedName>
        <fullName evidence="3">Putative conjugal transfer protein</fullName>
    </submittedName>
</protein>
<feature type="signal peptide" evidence="1">
    <location>
        <begin position="1"/>
        <end position="20"/>
    </location>
</feature>
<sequence length="176" mass="18870">MFRPSWILLLALTPAPLAAAAIARPEPLLLINTSPSEPVGLYVATGQPARTGTRIAFRVPAPGRAYAARVLPERLRTSVLKTIAAGEGDHVCAGGAHLVINGRDVAPIAERDRRGQALPRWRQCRRLVRGEYFVFSARIPNSFDSRYYGPVQAGDVIGVYRPLKASGAAPDHPGGA</sequence>